<organism evidence="1">
    <name type="scientific">marine sediment metagenome</name>
    <dbReference type="NCBI Taxonomy" id="412755"/>
    <lineage>
        <taxon>unclassified sequences</taxon>
        <taxon>metagenomes</taxon>
        <taxon>ecological metagenomes</taxon>
    </lineage>
</organism>
<proteinExistence type="predicted"/>
<dbReference type="EMBL" id="LAZR01059651">
    <property type="protein sequence ID" value="KKK67367.1"/>
    <property type="molecule type" value="Genomic_DNA"/>
</dbReference>
<dbReference type="AlphaFoldDB" id="A0A0F8XDV9"/>
<protein>
    <submittedName>
        <fullName evidence="1">Uncharacterized protein</fullName>
    </submittedName>
</protein>
<gene>
    <name evidence="1" type="ORF">LCGC14_2954800</name>
</gene>
<sequence>MTEESQYDANDMDHMVQIDTFIADMQKISDQFGNTCVYVRRGGLSWGAVALNRRDDDRKHGVFDLQAQHDRDMTQRVEQVERLIADRDSVHKRAEVYINEQNRGPYLWTDNQYPLPISRP</sequence>
<reference evidence="1" key="1">
    <citation type="journal article" date="2015" name="Nature">
        <title>Complex archaea that bridge the gap between prokaryotes and eukaryotes.</title>
        <authorList>
            <person name="Spang A."/>
            <person name="Saw J.H."/>
            <person name="Jorgensen S.L."/>
            <person name="Zaremba-Niedzwiedzka K."/>
            <person name="Martijn J."/>
            <person name="Lind A.E."/>
            <person name="van Eijk R."/>
            <person name="Schleper C."/>
            <person name="Guy L."/>
            <person name="Ettema T.J."/>
        </authorList>
    </citation>
    <scope>NUCLEOTIDE SEQUENCE</scope>
</reference>
<name>A0A0F8XDV9_9ZZZZ</name>
<accession>A0A0F8XDV9</accession>
<comment type="caution">
    <text evidence="1">The sequence shown here is derived from an EMBL/GenBank/DDBJ whole genome shotgun (WGS) entry which is preliminary data.</text>
</comment>
<evidence type="ECO:0000313" key="1">
    <source>
        <dbReference type="EMBL" id="KKK67367.1"/>
    </source>
</evidence>